<keyword evidence="2" id="KW-0472">Membrane</keyword>
<keyword evidence="5" id="KW-1185">Reference proteome</keyword>
<sequence length="169" mass="19054">MFQYRIIPLIFACASPVFADHRSNSVKHTQYARVTQVQAVYERVAFNAPIEQCWEETVSHHGSSSAPIFGAIIGGALGNELGHHKSNKRVGTVVGAVLGATVASDISRRRGSNHYETIERCEIQQHREWRDEVVGYDVSYRYQGEIYHTRLPYNPGEEIEIEVKVTPRG</sequence>
<dbReference type="RefSeq" id="WP_368375750.1">
    <property type="nucleotide sequence ID" value="NZ_JBFRYB010000001.1"/>
</dbReference>
<dbReference type="Proteomes" id="UP001557484">
    <property type="component" value="Unassembled WGS sequence"/>
</dbReference>
<evidence type="ECO:0000259" key="3">
    <source>
        <dbReference type="Pfam" id="PF05433"/>
    </source>
</evidence>
<dbReference type="PANTHER" id="PTHR35603:SF2">
    <property type="entry name" value="OUTER MEMBRANE LIPOPROTEIN"/>
    <property type="match status" value="1"/>
</dbReference>
<dbReference type="Pfam" id="PF05433">
    <property type="entry name" value="Rick_17kDa_Anti"/>
    <property type="match status" value="1"/>
</dbReference>
<feature type="domain" description="Glycine zipper 2TM" evidence="3">
    <location>
        <begin position="70"/>
        <end position="106"/>
    </location>
</feature>
<gene>
    <name evidence="4" type="ORF">AB4875_09105</name>
</gene>
<evidence type="ECO:0000313" key="5">
    <source>
        <dbReference type="Proteomes" id="UP001557484"/>
    </source>
</evidence>
<dbReference type="InterPro" id="IPR008816">
    <property type="entry name" value="Gly_zipper_2TM_dom"/>
</dbReference>
<comment type="caution">
    <text evidence="4">The sequence shown here is derived from an EMBL/GenBank/DDBJ whole genome shotgun (WGS) entry which is preliminary data.</text>
</comment>
<accession>A0ABV3TY28</accession>
<organism evidence="4 5">
    <name type="scientific">Zhongshania arctica</name>
    <dbReference type="NCBI Taxonomy" id="3238302"/>
    <lineage>
        <taxon>Bacteria</taxon>
        <taxon>Pseudomonadati</taxon>
        <taxon>Pseudomonadota</taxon>
        <taxon>Gammaproteobacteria</taxon>
        <taxon>Cellvibrionales</taxon>
        <taxon>Spongiibacteraceae</taxon>
        <taxon>Zhongshania</taxon>
    </lineage>
</organism>
<dbReference type="PANTHER" id="PTHR35603">
    <property type="match status" value="1"/>
</dbReference>
<evidence type="ECO:0000313" key="4">
    <source>
        <dbReference type="EMBL" id="MEX1665649.1"/>
    </source>
</evidence>
<protein>
    <submittedName>
        <fullName evidence="4">Glycine zipper 2TM domain-containing protein</fullName>
    </submittedName>
</protein>
<proteinExistence type="predicted"/>
<evidence type="ECO:0000256" key="1">
    <source>
        <dbReference type="ARBA" id="ARBA00004370"/>
    </source>
</evidence>
<comment type="subcellular location">
    <subcellularLocation>
        <location evidence="1">Membrane</location>
    </subcellularLocation>
</comment>
<dbReference type="EMBL" id="JBFRYB010000001">
    <property type="protein sequence ID" value="MEX1665649.1"/>
    <property type="molecule type" value="Genomic_DNA"/>
</dbReference>
<name>A0ABV3TY28_9GAMM</name>
<evidence type="ECO:0000256" key="2">
    <source>
        <dbReference type="ARBA" id="ARBA00023136"/>
    </source>
</evidence>
<dbReference type="InterPro" id="IPR051407">
    <property type="entry name" value="Bact_OM_lipoprot/Surf_antigen"/>
</dbReference>
<reference evidence="4 5" key="1">
    <citation type="journal article" date="2011" name="Int. J. Syst. Evol. Microbiol.">
        <title>Zhongshania antarctica gen. nov., sp. nov. and Zhongshania guokunii sp. nov., gammaproteobacteria respectively isolated from coastal attached (fast) ice and surface seawater of the Antarctic.</title>
        <authorList>
            <person name="Li H.J."/>
            <person name="Zhang X.Y."/>
            <person name="Chen C.X."/>
            <person name="Zhang Y.J."/>
            <person name="Gao Z.M."/>
            <person name="Yu Y."/>
            <person name="Chen X.L."/>
            <person name="Chen B."/>
            <person name="Zhang Y.Z."/>
        </authorList>
    </citation>
    <scope>NUCLEOTIDE SEQUENCE [LARGE SCALE GENOMIC DNA]</scope>
    <source>
        <strain evidence="4 5">R06B22</strain>
    </source>
</reference>